<keyword evidence="1" id="KW-0732">Signal</keyword>
<dbReference type="RefSeq" id="WP_106989090.1">
    <property type="nucleotide sequence ID" value="NZ_KZ679084.1"/>
</dbReference>
<organism evidence="2 3">
    <name type="scientific">Arenimonas caeni</name>
    <dbReference type="NCBI Taxonomy" id="2058085"/>
    <lineage>
        <taxon>Bacteria</taxon>
        <taxon>Pseudomonadati</taxon>
        <taxon>Pseudomonadota</taxon>
        <taxon>Gammaproteobacteria</taxon>
        <taxon>Lysobacterales</taxon>
        <taxon>Lysobacteraceae</taxon>
        <taxon>Arenimonas</taxon>
    </lineage>
</organism>
<feature type="chain" id="PRO_5015197135" description="DUF4402 domain-containing protein" evidence="1">
    <location>
        <begin position="25"/>
        <end position="220"/>
    </location>
</feature>
<evidence type="ECO:0008006" key="4">
    <source>
        <dbReference type="Google" id="ProtNLM"/>
    </source>
</evidence>
<evidence type="ECO:0000313" key="3">
    <source>
        <dbReference type="Proteomes" id="UP000241736"/>
    </source>
</evidence>
<dbReference type="Proteomes" id="UP000241736">
    <property type="component" value="Unassembled WGS sequence"/>
</dbReference>
<sequence>MPFAASHRFAMLVALALLPQLASAYDVNIAARDPRAVYLRVGDGVMINGPYSRTPSIFNPTFPTPGVGGNVPLVRATVPANQVGNNTSILMTTPGNPRTTSDWDNFQFCNSGQVYVGGFYRATNASTGNTARLTYSAPAFLTNENNQTIPISQISWTTSGNGDVGAQPFGAGTFSAGSTQLTTISRNQWRETCMTFRYANQNLVASGTYTATVTFTLSQP</sequence>
<evidence type="ECO:0000256" key="1">
    <source>
        <dbReference type="SAM" id="SignalP"/>
    </source>
</evidence>
<feature type="signal peptide" evidence="1">
    <location>
        <begin position="1"/>
        <end position="24"/>
    </location>
</feature>
<proteinExistence type="predicted"/>
<gene>
    <name evidence="2" type="ORF">C6N40_00730</name>
</gene>
<reference evidence="2 3" key="1">
    <citation type="submission" date="2018-03" db="EMBL/GenBank/DDBJ databases">
        <title>Arenimonas caeni sp. nov., isolated from activated sludge.</title>
        <authorList>
            <person name="Liu H."/>
        </authorList>
    </citation>
    <scope>NUCLEOTIDE SEQUENCE [LARGE SCALE GENOMIC DNA]</scope>
    <source>
        <strain evidence="3">z29</strain>
    </source>
</reference>
<evidence type="ECO:0000313" key="2">
    <source>
        <dbReference type="EMBL" id="PRH83702.1"/>
    </source>
</evidence>
<keyword evidence="3" id="KW-1185">Reference proteome</keyword>
<protein>
    <recommendedName>
        <fullName evidence="4">DUF4402 domain-containing protein</fullName>
    </recommendedName>
</protein>
<name>A0A2P6MCJ0_9GAMM</name>
<comment type="caution">
    <text evidence="2">The sequence shown here is derived from an EMBL/GenBank/DDBJ whole genome shotgun (WGS) entry which is preliminary data.</text>
</comment>
<dbReference type="EMBL" id="PVLF01000001">
    <property type="protein sequence ID" value="PRH83702.1"/>
    <property type="molecule type" value="Genomic_DNA"/>
</dbReference>
<dbReference type="AlphaFoldDB" id="A0A2P6MCJ0"/>
<accession>A0A2P6MCJ0</accession>
<dbReference type="OrthoDB" id="8900331at2"/>